<feature type="non-terminal residue" evidence="1">
    <location>
        <position position="1"/>
    </location>
</feature>
<organism evidence="1 2">
    <name type="scientific">Kipferlia bialata</name>
    <dbReference type="NCBI Taxonomy" id="797122"/>
    <lineage>
        <taxon>Eukaryota</taxon>
        <taxon>Metamonada</taxon>
        <taxon>Carpediemonas-like organisms</taxon>
        <taxon>Kipferlia</taxon>
    </lineage>
</organism>
<comment type="caution">
    <text evidence="1">The sequence shown here is derived from an EMBL/GenBank/DDBJ whole genome shotgun (WGS) entry which is preliminary data.</text>
</comment>
<evidence type="ECO:0000313" key="1">
    <source>
        <dbReference type="EMBL" id="GIQ86697.1"/>
    </source>
</evidence>
<evidence type="ECO:0000313" key="2">
    <source>
        <dbReference type="Proteomes" id="UP000265618"/>
    </source>
</evidence>
<protein>
    <submittedName>
        <fullName evidence="1">Uncharacterized protein</fullName>
    </submittedName>
</protein>
<dbReference type="Proteomes" id="UP000265618">
    <property type="component" value="Unassembled WGS sequence"/>
</dbReference>
<accession>A0A9K3GKY0</accession>
<gene>
    <name evidence="1" type="ORF">KIPB_008597</name>
</gene>
<keyword evidence="2" id="KW-1185">Reference proteome</keyword>
<reference evidence="1 2" key="1">
    <citation type="journal article" date="2018" name="PLoS ONE">
        <title>The draft genome of Kipferlia bialata reveals reductive genome evolution in fornicate parasites.</title>
        <authorList>
            <person name="Tanifuji G."/>
            <person name="Takabayashi S."/>
            <person name="Kume K."/>
            <person name="Takagi M."/>
            <person name="Nakayama T."/>
            <person name="Kamikawa R."/>
            <person name="Inagaki Y."/>
            <person name="Hashimoto T."/>
        </authorList>
    </citation>
    <scope>NUCLEOTIDE SEQUENCE [LARGE SCALE GENOMIC DNA]</scope>
    <source>
        <strain evidence="1">NY0173</strain>
    </source>
</reference>
<sequence length="49" mass="5265">MAGPQGDQALRPVIRVRPLDGGGCKITCSEDRITVTSDDGEECSRKFAQ</sequence>
<name>A0A9K3GKY0_9EUKA</name>
<proteinExistence type="predicted"/>
<dbReference type="EMBL" id="BDIP01002701">
    <property type="protein sequence ID" value="GIQ86697.1"/>
    <property type="molecule type" value="Genomic_DNA"/>
</dbReference>
<dbReference type="AlphaFoldDB" id="A0A9K3GKY0"/>